<dbReference type="Proteomes" id="UP001145114">
    <property type="component" value="Unassembled WGS sequence"/>
</dbReference>
<accession>A0ACC1HLP1</accession>
<comment type="caution">
    <text evidence="1">The sequence shown here is derived from an EMBL/GenBank/DDBJ whole genome shotgun (WGS) entry which is preliminary data.</text>
</comment>
<reference evidence="1" key="1">
    <citation type="submission" date="2022-06" db="EMBL/GenBank/DDBJ databases">
        <title>Phylogenomic reconstructions and comparative analyses of Kickxellomycotina fungi.</title>
        <authorList>
            <person name="Reynolds N.K."/>
            <person name="Stajich J.E."/>
            <person name="Barry K."/>
            <person name="Grigoriev I.V."/>
            <person name="Crous P."/>
            <person name="Smith M.E."/>
        </authorList>
    </citation>
    <scope>NUCLEOTIDE SEQUENCE</scope>
    <source>
        <strain evidence="1">RSA 2271</strain>
    </source>
</reference>
<evidence type="ECO:0000313" key="2">
    <source>
        <dbReference type="Proteomes" id="UP001145114"/>
    </source>
</evidence>
<name>A0ACC1HLP1_9FUNG</name>
<keyword evidence="2" id="KW-1185">Reference proteome</keyword>
<feature type="non-terminal residue" evidence="1">
    <location>
        <position position="79"/>
    </location>
</feature>
<sequence length="79" mass="8712">MPPTPLLPYQRQILMDLLAEDALCIMAKGLGLPRILTELLRVCYTTDSKTLVILLNTSAEEERSLQQSLLALSTGEEAP</sequence>
<protein>
    <submittedName>
        <fullName evidence="1">Uncharacterized protein</fullName>
    </submittedName>
</protein>
<organism evidence="1 2">
    <name type="scientific">Spiromyces aspiralis</name>
    <dbReference type="NCBI Taxonomy" id="68401"/>
    <lineage>
        <taxon>Eukaryota</taxon>
        <taxon>Fungi</taxon>
        <taxon>Fungi incertae sedis</taxon>
        <taxon>Zoopagomycota</taxon>
        <taxon>Kickxellomycotina</taxon>
        <taxon>Kickxellomycetes</taxon>
        <taxon>Kickxellales</taxon>
        <taxon>Kickxellaceae</taxon>
        <taxon>Spiromyces</taxon>
    </lineage>
</organism>
<dbReference type="EMBL" id="JAMZIH010003636">
    <property type="protein sequence ID" value="KAJ1676698.1"/>
    <property type="molecule type" value="Genomic_DNA"/>
</dbReference>
<evidence type="ECO:0000313" key="1">
    <source>
        <dbReference type="EMBL" id="KAJ1676698.1"/>
    </source>
</evidence>
<gene>
    <name evidence="1" type="ORF">EV182_007661</name>
</gene>
<proteinExistence type="predicted"/>